<dbReference type="Proteomes" id="UP000427906">
    <property type="component" value="Chromosome"/>
</dbReference>
<evidence type="ECO:0000256" key="2">
    <source>
        <dbReference type="ARBA" id="ARBA00022475"/>
    </source>
</evidence>
<evidence type="ECO:0000256" key="5">
    <source>
        <dbReference type="ARBA" id="ARBA00023136"/>
    </source>
</evidence>
<evidence type="ECO:0000256" key="4">
    <source>
        <dbReference type="ARBA" id="ARBA00022989"/>
    </source>
</evidence>
<name>A0A5K7Z1I7_9BACT</name>
<feature type="transmembrane region" description="Helical" evidence="6">
    <location>
        <begin position="71"/>
        <end position="93"/>
    </location>
</feature>
<evidence type="ECO:0000256" key="3">
    <source>
        <dbReference type="ARBA" id="ARBA00022692"/>
    </source>
</evidence>
<dbReference type="PANTHER" id="PTHR30086:SF20">
    <property type="entry name" value="ARGININE EXPORTER PROTEIN ARGO-RELATED"/>
    <property type="match status" value="1"/>
</dbReference>
<dbReference type="Pfam" id="PF01810">
    <property type="entry name" value="LysE"/>
    <property type="match status" value="1"/>
</dbReference>
<keyword evidence="5 6" id="KW-0472">Membrane</keyword>
<comment type="subcellular location">
    <subcellularLocation>
        <location evidence="1">Cell membrane</location>
        <topology evidence="1">Multi-pass membrane protein</topology>
    </subcellularLocation>
</comment>
<keyword evidence="2" id="KW-1003">Cell membrane</keyword>
<organism evidence="7 8">
    <name type="scientific">Desulfosarcina alkanivorans</name>
    <dbReference type="NCBI Taxonomy" id="571177"/>
    <lineage>
        <taxon>Bacteria</taxon>
        <taxon>Pseudomonadati</taxon>
        <taxon>Thermodesulfobacteriota</taxon>
        <taxon>Desulfobacteria</taxon>
        <taxon>Desulfobacterales</taxon>
        <taxon>Desulfosarcinaceae</taxon>
        <taxon>Desulfosarcina</taxon>
    </lineage>
</organism>
<dbReference type="GO" id="GO:0015171">
    <property type="term" value="F:amino acid transmembrane transporter activity"/>
    <property type="evidence" value="ECO:0007669"/>
    <property type="project" value="TreeGrafter"/>
</dbReference>
<dbReference type="GO" id="GO:0005886">
    <property type="term" value="C:plasma membrane"/>
    <property type="evidence" value="ECO:0007669"/>
    <property type="project" value="UniProtKB-SubCell"/>
</dbReference>
<dbReference type="KEGG" id="dalk:DSCA_45770"/>
<dbReference type="PANTHER" id="PTHR30086">
    <property type="entry name" value="ARGININE EXPORTER PROTEIN ARGO"/>
    <property type="match status" value="1"/>
</dbReference>
<keyword evidence="4 6" id="KW-1133">Transmembrane helix</keyword>
<dbReference type="AlphaFoldDB" id="A0A5K7Z1I7"/>
<reference evidence="7 8" key="1">
    <citation type="submission" date="2019-11" db="EMBL/GenBank/DDBJ databases">
        <title>Comparative genomics of hydrocarbon-degrading Desulfosarcina strains.</title>
        <authorList>
            <person name="Watanabe M."/>
            <person name="Kojima H."/>
            <person name="Fukui M."/>
        </authorList>
    </citation>
    <scope>NUCLEOTIDE SEQUENCE [LARGE SCALE GENOMIC DNA]</scope>
    <source>
        <strain evidence="7 8">PL12</strain>
    </source>
</reference>
<dbReference type="RefSeq" id="WP_155318583.1">
    <property type="nucleotide sequence ID" value="NZ_AP021874.1"/>
</dbReference>
<evidence type="ECO:0000313" key="8">
    <source>
        <dbReference type="Proteomes" id="UP000427906"/>
    </source>
</evidence>
<dbReference type="EMBL" id="AP021874">
    <property type="protein sequence ID" value="BBO70647.1"/>
    <property type="molecule type" value="Genomic_DNA"/>
</dbReference>
<dbReference type="PIRSF" id="PIRSF006324">
    <property type="entry name" value="LeuE"/>
    <property type="match status" value="1"/>
</dbReference>
<protein>
    <submittedName>
        <fullName evidence="7">Lysine transporter LysE</fullName>
    </submittedName>
</protein>
<evidence type="ECO:0000256" key="6">
    <source>
        <dbReference type="SAM" id="Phobius"/>
    </source>
</evidence>
<dbReference type="InterPro" id="IPR001123">
    <property type="entry name" value="LeuE-type"/>
</dbReference>
<feature type="transmembrane region" description="Helical" evidence="6">
    <location>
        <begin position="41"/>
        <end position="65"/>
    </location>
</feature>
<evidence type="ECO:0000256" key="1">
    <source>
        <dbReference type="ARBA" id="ARBA00004651"/>
    </source>
</evidence>
<proteinExistence type="predicted"/>
<keyword evidence="3 6" id="KW-0812">Transmembrane</keyword>
<gene>
    <name evidence="7" type="ORF">DSCA_45770</name>
</gene>
<keyword evidence="8" id="KW-1185">Reference proteome</keyword>
<accession>A0A5K7Z1I7</accession>
<feature type="transmembrane region" description="Helical" evidence="6">
    <location>
        <begin position="6"/>
        <end position="29"/>
    </location>
</feature>
<evidence type="ECO:0000313" key="7">
    <source>
        <dbReference type="EMBL" id="BBO70647.1"/>
    </source>
</evidence>
<dbReference type="OrthoDB" id="9807053at2"/>
<sequence length="211" mass="22534">MFGIHDFPLFLISCILLNITPGQDTLYIIGRSVAQGRQAGVMSVLGIMTGVLVHTLLAALGLSVILATSSLAFAVIKYAGAAYLVWIGIGFIITRHDGASLPDAPASTPDPRKIFRQGVLTNVLNPKVALFFLSFLPQFVSAQTDLVFLPFMVLGLVFFTTGSLWCLFLVYGAAWLSARFRGRSSAGGALKKITGALFIGLGIRLALSQAR</sequence>
<feature type="transmembrane region" description="Helical" evidence="6">
    <location>
        <begin position="148"/>
        <end position="177"/>
    </location>
</feature>